<dbReference type="InterPro" id="IPR020999">
    <property type="entry name" value="Chitin_synth_reg_RCR"/>
</dbReference>
<gene>
    <name evidence="3" type="ORF">PV04_09787</name>
</gene>
<accession>A0A0D2CCW0</accession>
<reference evidence="3 4" key="1">
    <citation type="submission" date="2015-01" db="EMBL/GenBank/DDBJ databases">
        <title>The Genome Sequence of Capronia semiimmersa CBS27337.</title>
        <authorList>
            <consortium name="The Broad Institute Genomics Platform"/>
            <person name="Cuomo C."/>
            <person name="de Hoog S."/>
            <person name="Gorbushina A."/>
            <person name="Stielow B."/>
            <person name="Teixiera M."/>
            <person name="Abouelleil A."/>
            <person name="Chapman S.B."/>
            <person name="Priest M."/>
            <person name="Young S.K."/>
            <person name="Wortman J."/>
            <person name="Nusbaum C."/>
            <person name="Birren B."/>
        </authorList>
    </citation>
    <scope>NUCLEOTIDE SEQUENCE [LARGE SCALE GENOMIC DNA]</scope>
    <source>
        <strain evidence="3 4">CBS 27337</strain>
    </source>
</reference>
<dbReference type="Pfam" id="PF12273">
    <property type="entry name" value="RCR"/>
    <property type="match status" value="1"/>
</dbReference>
<sequence length="155" mass="17338">MSPTLVARQYYGGNVCYDSAGRAYRCNSAWYDWGRWVALGIIVLGAFLVFFLFSFWSSRRRRRLGRQPMYGTGWAGRTPWGHAAPQYNPNYQQTQPANQPPPAYNQQNAGGYYGANQGYFGGRQTDHEMQPPQNTYAGAGSPVYSAPEGPPPAKR</sequence>
<dbReference type="PANTHER" id="PTHR28187">
    <property type="entry name" value="PROTEIN RCR1-RELATED"/>
    <property type="match status" value="1"/>
</dbReference>
<proteinExistence type="predicted"/>
<feature type="transmembrane region" description="Helical" evidence="2">
    <location>
        <begin position="36"/>
        <end position="56"/>
    </location>
</feature>
<protein>
    <submittedName>
        <fullName evidence="3">Uncharacterized protein</fullName>
    </submittedName>
</protein>
<feature type="region of interest" description="Disordered" evidence="1">
    <location>
        <begin position="84"/>
        <end position="155"/>
    </location>
</feature>
<evidence type="ECO:0000256" key="2">
    <source>
        <dbReference type="SAM" id="Phobius"/>
    </source>
</evidence>
<name>A0A0D2CCW0_9EURO</name>
<dbReference type="GO" id="GO:0016192">
    <property type="term" value="P:vesicle-mediated transport"/>
    <property type="evidence" value="ECO:0007669"/>
    <property type="project" value="TreeGrafter"/>
</dbReference>
<feature type="compositionally biased region" description="Low complexity" evidence="1">
    <location>
        <begin position="104"/>
        <end position="118"/>
    </location>
</feature>
<keyword evidence="2" id="KW-0472">Membrane</keyword>
<dbReference type="Proteomes" id="UP000054266">
    <property type="component" value="Unassembled WGS sequence"/>
</dbReference>
<evidence type="ECO:0000313" key="3">
    <source>
        <dbReference type="EMBL" id="KIW62896.1"/>
    </source>
</evidence>
<dbReference type="EMBL" id="KN846962">
    <property type="protein sequence ID" value="KIW62896.1"/>
    <property type="molecule type" value="Genomic_DNA"/>
</dbReference>
<dbReference type="PANTHER" id="PTHR28187:SF1">
    <property type="entry name" value="PROTEIN RCR1-RELATED"/>
    <property type="match status" value="1"/>
</dbReference>
<keyword evidence="4" id="KW-1185">Reference proteome</keyword>
<keyword evidence="2" id="KW-1133">Transmembrane helix</keyword>
<dbReference type="AlphaFoldDB" id="A0A0D2CCW0"/>
<feature type="compositionally biased region" description="Low complexity" evidence="1">
    <location>
        <begin position="84"/>
        <end position="97"/>
    </location>
</feature>
<organism evidence="3 4">
    <name type="scientific">Phialophora macrospora</name>
    <dbReference type="NCBI Taxonomy" id="1851006"/>
    <lineage>
        <taxon>Eukaryota</taxon>
        <taxon>Fungi</taxon>
        <taxon>Dikarya</taxon>
        <taxon>Ascomycota</taxon>
        <taxon>Pezizomycotina</taxon>
        <taxon>Eurotiomycetes</taxon>
        <taxon>Chaetothyriomycetidae</taxon>
        <taxon>Chaetothyriales</taxon>
        <taxon>Herpotrichiellaceae</taxon>
        <taxon>Phialophora</taxon>
    </lineage>
</organism>
<keyword evidence="2" id="KW-0812">Transmembrane</keyword>
<evidence type="ECO:0000256" key="1">
    <source>
        <dbReference type="SAM" id="MobiDB-lite"/>
    </source>
</evidence>
<evidence type="ECO:0000313" key="4">
    <source>
        <dbReference type="Proteomes" id="UP000054266"/>
    </source>
</evidence>